<comment type="caution">
    <text evidence="2">The sequence shown here is derived from an EMBL/GenBank/DDBJ whole genome shotgun (WGS) entry which is preliminary data.</text>
</comment>
<feature type="compositionally biased region" description="Polar residues" evidence="1">
    <location>
        <begin position="1"/>
        <end position="21"/>
    </location>
</feature>
<evidence type="ECO:0000256" key="1">
    <source>
        <dbReference type="SAM" id="MobiDB-lite"/>
    </source>
</evidence>
<dbReference type="InterPro" id="IPR011333">
    <property type="entry name" value="SKP1/BTB/POZ_sf"/>
</dbReference>
<dbReference type="Proteomes" id="UP001492380">
    <property type="component" value="Unassembled WGS sequence"/>
</dbReference>
<feature type="region of interest" description="Disordered" evidence="1">
    <location>
        <begin position="1"/>
        <end position="30"/>
    </location>
</feature>
<accession>A0ABR1YEH0</accession>
<evidence type="ECO:0008006" key="4">
    <source>
        <dbReference type="Google" id="ProtNLM"/>
    </source>
</evidence>
<evidence type="ECO:0000313" key="2">
    <source>
        <dbReference type="EMBL" id="KAK8227348.1"/>
    </source>
</evidence>
<organism evidence="2 3">
    <name type="scientific">Phyllosticta capitalensis</name>
    <dbReference type="NCBI Taxonomy" id="121624"/>
    <lineage>
        <taxon>Eukaryota</taxon>
        <taxon>Fungi</taxon>
        <taxon>Dikarya</taxon>
        <taxon>Ascomycota</taxon>
        <taxon>Pezizomycotina</taxon>
        <taxon>Dothideomycetes</taxon>
        <taxon>Dothideomycetes incertae sedis</taxon>
        <taxon>Botryosphaeriales</taxon>
        <taxon>Phyllostictaceae</taxon>
        <taxon>Phyllosticta</taxon>
    </lineage>
</organism>
<proteinExistence type="predicted"/>
<keyword evidence="3" id="KW-1185">Reference proteome</keyword>
<gene>
    <name evidence="2" type="ORF">HDK90DRAFT_541220</name>
</gene>
<dbReference type="Gene3D" id="3.30.710.10">
    <property type="entry name" value="Potassium Channel Kv1.1, Chain A"/>
    <property type="match status" value="1"/>
</dbReference>
<name>A0ABR1YEH0_9PEZI</name>
<dbReference type="EMBL" id="JBBWRZ010000010">
    <property type="protein sequence ID" value="KAK8227348.1"/>
    <property type="molecule type" value="Genomic_DNA"/>
</dbReference>
<dbReference type="CDD" id="cd18186">
    <property type="entry name" value="BTB_POZ_ZBTB_KLHL-like"/>
    <property type="match status" value="1"/>
</dbReference>
<sequence length="341" mass="38754">MSSPPQDTPSTSRSPSAQSQPEDPIDPPPTLAPELGRWDLILHCHDNIWYLHRATLCTKSGYIRKSERLEGPDSVCQRTRSTFACGQLIREQDHTVVDVEEILNPHIVWTVVLWCYHERIDLNTIYPHQATLSAAAQEEARLKGSMLLWAAAEQLEVVGLKEALWMQAYSSVFFFEPPGPAGVVPIAAVIRVIRAVYDYTPEPLTLALKVVHGMGVETDTPELAAQAFARHIYGHGYERLYRRQAMRARHLLFRWLSMHFDVLGIWCLIHDHEGCSISTFVRDFDQLKIGERIGKGKCPFCKTEWALDLQSARISEKCSTCGARSTVDEWVYHEDILFLND</sequence>
<protein>
    <recommendedName>
        <fullName evidence="4">BTB domain-containing protein</fullName>
    </recommendedName>
</protein>
<evidence type="ECO:0000313" key="3">
    <source>
        <dbReference type="Proteomes" id="UP001492380"/>
    </source>
</evidence>
<reference evidence="2 3" key="1">
    <citation type="submission" date="2024-04" db="EMBL/GenBank/DDBJ databases">
        <title>Phyllosticta paracitricarpa is synonymous to the EU quarantine fungus P. citricarpa based on phylogenomic analyses.</title>
        <authorList>
            <consortium name="Lawrence Berkeley National Laboratory"/>
            <person name="Van Ingen-Buijs V.A."/>
            <person name="Van Westerhoven A.C."/>
            <person name="Haridas S."/>
            <person name="Skiadas P."/>
            <person name="Martin F."/>
            <person name="Groenewald J.Z."/>
            <person name="Crous P.W."/>
            <person name="Seidl M.F."/>
        </authorList>
    </citation>
    <scope>NUCLEOTIDE SEQUENCE [LARGE SCALE GENOMIC DNA]</scope>
    <source>
        <strain evidence="2 3">CBS 123374</strain>
    </source>
</reference>